<dbReference type="InterPro" id="IPR001862">
    <property type="entry name" value="MAC_perforin"/>
</dbReference>
<dbReference type="Proteomes" id="UP000515152">
    <property type="component" value="Chromosome 12"/>
</dbReference>
<evidence type="ECO:0000256" key="17">
    <source>
        <dbReference type="ARBA" id="ARBA00023136"/>
    </source>
</evidence>
<evidence type="ECO:0000256" key="10">
    <source>
        <dbReference type="ARBA" id="ARBA00022692"/>
    </source>
</evidence>
<evidence type="ECO:0000256" key="4">
    <source>
        <dbReference type="ARBA" id="ARBA00022452"/>
    </source>
</evidence>
<dbReference type="GO" id="GO:0005579">
    <property type="term" value="C:membrane attack complex"/>
    <property type="evidence" value="ECO:0007669"/>
    <property type="project" value="UniProtKB-KW"/>
</dbReference>
<dbReference type="GeneID" id="105913112"/>
<feature type="signal peptide" evidence="26">
    <location>
        <begin position="1"/>
        <end position="24"/>
    </location>
</feature>
<evidence type="ECO:0000256" key="1">
    <source>
        <dbReference type="ARBA" id="ARBA00004276"/>
    </source>
</evidence>
<comment type="caution">
    <text evidence="25">Lacks conserved residue(s) required for the propagation of feature annotation.</text>
</comment>
<dbReference type="SMART" id="SM00457">
    <property type="entry name" value="MACPF"/>
    <property type="match status" value="1"/>
</dbReference>
<dbReference type="SMART" id="SM00032">
    <property type="entry name" value="CCP"/>
    <property type="match status" value="2"/>
</dbReference>
<keyword evidence="7" id="KW-1052">Target cell membrane</keyword>
<dbReference type="InterPro" id="IPR020863">
    <property type="entry name" value="MACPF_CS"/>
</dbReference>
<evidence type="ECO:0000256" key="9">
    <source>
        <dbReference type="ARBA" id="ARBA00022659"/>
    </source>
</evidence>
<dbReference type="Pfam" id="PF01823">
    <property type="entry name" value="MACPF"/>
    <property type="match status" value="1"/>
</dbReference>
<dbReference type="PRINTS" id="PR01705">
    <property type="entry name" value="TSP1REPEAT"/>
</dbReference>
<evidence type="ECO:0000256" key="24">
    <source>
        <dbReference type="PROSITE-ProRule" id="PRU00124"/>
    </source>
</evidence>
<evidence type="ECO:0000256" key="26">
    <source>
        <dbReference type="SAM" id="SignalP"/>
    </source>
</evidence>
<keyword evidence="4" id="KW-1134">Transmembrane beta strand</keyword>
<feature type="domain" description="Sushi" evidence="27">
    <location>
        <begin position="620"/>
        <end position="681"/>
    </location>
</feature>
<evidence type="ECO:0000256" key="21">
    <source>
        <dbReference type="ARBA" id="ARBA00073222"/>
    </source>
</evidence>
<dbReference type="Gene3D" id="3.30.60.30">
    <property type="match status" value="2"/>
</dbReference>
<dbReference type="InterPro" id="IPR036383">
    <property type="entry name" value="TSP1_rpt_sf"/>
</dbReference>
<feature type="chain" id="PRO_5028394618" description="Complement component C7" evidence="26">
    <location>
        <begin position="25"/>
        <end position="830"/>
    </location>
</feature>
<organism evidence="29 30">
    <name type="scientific">Clupea harengus</name>
    <name type="common">Atlantic herring</name>
    <dbReference type="NCBI Taxonomy" id="7950"/>
    <lineage>
        <taxon>Eukaryota</taxon>
        <taxon>Metazoa</taxon>
        <taxon>Chordata</taxon>
        <taxon>Craniata</taxon>
        <taxon>Vertebrata</taxon>
        <taxon>Euteleostomi</taxon>
        <taxon>Actinopterygii</taxon>
        <taxon>Neopterygii</taxon>
        <taxon>Teleostei</taxon>
        <taxon>Clupei</taxon>
        <taxon>Clupeiformes</taxon>
        <taxon>Clupeoidei</taxon>
        <taxon>Clupeidae</taxon>
        <taxon>Clupea</taxon>
    </lineage>
</organism>
<dbReference type="Pfam" id="PF21195">
    <property type="entry name" value="EGF_C8A_B_C6"/>
    <property type="match status" value="1"/>
</dbReference>
<dbReference type="SMART" id="SM00057">
    <property type="entry name" value="FIMAC"/>
    <property type="match status" value="2"/>
</dbReference>
<evidence type="ECO:0000256" key="2">
    <source>
        <dbReference type="ARBA" id="ARBA00004613"/>
    </source>
</evidence>
<keyword evidence="9 25" id="KW-0768">Sushi</keyword>
<dbReference type="InterPro" id="IPR020864">
    <property type="entry name" value="MACPF"/>
</dbReference>
<dbReference type="Gene3D" id="2.10.70.10">
    <property type="entry name" value="Complement Module, domain 1"/>
    <property type="match status" value="2"/>
</dbReference>
<dbReference type="InterPro" id="IPR040729">
    <property type="entry name" value="Kazal_3"/>
</dbReference>
<dbReference type="SMART" id="SM00209">
    <property type="entry name" value="TSP1"/>
    <property type="match status" value="2"/>
</dbReference>
<dbReference type="InterPro" id="IPR003884">
    <property type="entry name" value="FacI_MAC"/>
</dbReference>
<dbReference type="PROSITE" id="PS50092">
    <property type="entry name" value="TSP1"/>
    <property type="match status" value="2"/>
</dbReference>
<sequence length="830" mass="91989">MEVYLSKTYILLVILVSVLSRMHCVPQVNCRWGPYGDWSECNGCTKTQEQTRSIEAFAQFGGVPCSGEASKTQDCVPTQKCLLESGCGDRFRCNSGKCINPSLVCNGDQDCEEDGLDERRCDEATSNTVCDEQKTPPHLEQTGLGFDVLSQRLRAPVINTKSFGGQCRKVFSGDHKSFYRLPQSILRYTFQVASENDFKDELYNSAWSYVKHVEKRMKTNGGHDHFTSHYEMKRDKSYHLLIIKNEVEVAQFQNNAPKYLPLSEEFWKALSSLPVSYEASAYRSLLQRFGTHYMSEGSLGGQFEFLLEFDFESVKEEGMTLTDYHHCTKFVIRILFFKFSKTKCDTIYNHQSWNRGHTTSKSPFQANTVGGHLAYAEGLKQLNVKDPGDNQDKFKKWAGSVSSFPVVIKQKLRPLYELVKEVPCAGVKKLYLKRALEEYLEEQHACHCRPCNNNGQPVVTGSQCSCFCKAGTSGMACETGSVIGEQPGVIDGSWSCWSSWTSCSGGQRSRRRTCNNPSPRLGGKHCIGQPSEEQPCEDPDMDYLLTMEPHCFDSSLAPVKSCKAPPALRNGFVLNPKDVYAVGSKVEYSCVDGYYLQGQKIVECTDSLTWRRGQMECKKSACDAPPLQQAVIGSLVKSTYQIGDRVSLSCPAGMQRVGVPEVACSSSLLWSPPVEGVECQSVSAATVPPALRCKPWETRGKEQCVCKLPSQCEASFPVCASLLRGRVSQVGVCQLGALQCLGRSYTLLNDSSCDWPKQNFTSCQDCRPWEKCVGLGCVCREPQECPEAVGLLCVALGGTGVRVSMSECEVGVLRCHSEPFIVSDIGACPS</sequence>
<evidence type="ECO:0000256" key="16">
    <source>
        <dbReference type="ARBA" id="ARBA00023058"/>
    </source>
</evidence>
<keyword evidence="14" id="KW-0391">Immunity</keyword>
<evidence type="ECO:0000256" key="5">
    <source>
        <dbReference type="ARBA" id="ARBA00022525"/>
    </source>
</evidence>
<evidence type="ECO:0000313" key="30">
    <source>
        <dbReference type="RefSeq" id="XP_012697593.2"/>
    </source>
</evidence>
<comment type="similarity">
    <text evidence="3">Belongs to the complement C6/C7/C8/C9 family.</text>
</comment>
<dbReference type="CDD" id="cd00112">
    <property type="entry name" value="LDLa"/>
    <property type="match status" value="1"/>
</dbReference>
<dbReference type="GO" id="GO:0044218">
    <property type="term" value="C:other organism cell membrane"/>
    <property type="evidence" value="ECO:0007669"/>
    <property type="project" value="UniProtKB-KW"/>
</dbReference>
<evidence type="ECO:0000256" key="11">
    <source>
        <dbReference type="ARBA" id="ARBA00022729"/>
    </source>
</evidence>
<evidence type="ECO:0000256" key="12">
    <source>
        <dbReference type="ARBA" id="ARBA00022737"/>
    </source>
</evidence>
<keyword evidence="16" id="KW-0473">Membrane attack complex</keyword>
<evidence type="ECO:0000256" key="19">
    <source>
        <dbReference type="ARBA" id="ARBA00023180"/>
    </source>
</evidence>
<keyword evidence="29" id="KW-1185">Reference proteome</keyword>
<evidence type="ECO:0000259" key="28">
    <source>
        <dbReference type="PROSITE" id="PS51412"/>
    </source>
</evidence>
<dbReference type="InterPro" id="IPR002172">
    <property type="entry name" value="LDrepeatLR_classA_rpt"/>
</dbReference>
<dbReference type="SUPFAM" id="SSF57424">
    <property type="entry name" value="LDL receptor-like module"/>
    <property type="match status" value="1"/>
</dbReference>
<dbReference type="InterPro" id="IPR000436">
    <property type="entry name" value="Sushi_SCR_CCP_dom"/>
</dbReference>
<dbReference type="KEGG" id="char:105913112"/>
<dbReference type="InterPro" id="IPR048825">
    <property type="entry name" value="C7_KAZAL"/>
</dbReference>
<dbReference type="GO" id="GO:0045087">
    <property type="term" value="P:innate immune response"/>
    <property type="evidence" value="ECO:0007669"/>
    <property type="project" value="UniProtKB-KW"/>
</dbReference>
<dbReference type="AlphaFoldDB" id="A0A6P3WFX6"/>
<reference evidence="30" key="1">
    <citation type="submission" date="2025-08" db="UniProtKB">
        <authorList>
            <consortium name="RefSeq"/>
        </authorList>
    </citation>
    <scope>IDENTIFICATION</scope>
</reference>
<feature type="domain" description="Sushi" evidence="27">
    <location>
        <begin position="560"/>
        <end position="619"/>
    </location>
</feature>
<evidence type="ECO:0000256" key="6">
    <source>
        <dbReference type="ARBA" id="ARBA00022536"/>
    </source>
</evidence>
<evidence type="ECO:0000256" key="13">
    <source>
        <dbReference type="ARBA" id="ARBA00022852"/>
    </source>
</evidence>
<keyword evidence="20" id="KW-1053">Target membrane</keyword>
<evidence type="ECO:0000256" key="20">
    <source>
        <dbReference type="ARBA" id="ARBA00023298"/>
    </source>
</evidence>
<feature type="disulfide bond" evidence="25">
    <location>
        <begin position="590"/>
        <end position="617"/>
    </location>
</feature>
<dbReference type="Pfam" id="PF00084">
    <property type="entry name" value="Sushi"/>
    <property type="match status" value="2"/>
</dbReference>
<evidence type="ECO:0000256" key="25">
    <source>
        <dbReference type="PROSITE-ProRule" id="PRU00302"/>
    </source>
</evidence>
<dbReference type="InterPro" id="IPR035976">
    <property type="entry name" value="Sushi/SCR/CCP_sf"/>
</dbReference>
<dbReference type="GO" id="GO:0005576">
    <property type="term" value="C:extracellular region"/>
    <property type="evidence" value="ECO:0007669"/>
    <property type="project" value="UniProtKB-SubCell"/>
</dbReference>
<dbReference type="CDD" id="cd00033">
    <property type="entry name" value="CCP"/>
    <property type="match status" value="2"/>
</dbReference>
<keyword evidence="8" id="KW-0399">Innate immunity</keyword>
<dbReference type="Pfam" id="PF00057">
    <property type="entry name" value="Ldl_recept_a"/>
    <property type="match status" value="1"/>
</dbReference>
<proteinExistence type="inferred from homology"/>
<dbReference type="GO" id="GO:0031640">
    <property type="term" value="P:killing of cells of another organism"/>
    <property type="evidence" value="ECO:0007669"/>
    <property type="project" value="UniProtKB-KW"/>
</dbReference>
<dbReference type="Pfam" id="PF18434">
    <property type="entry name" value="Kazal_3"/>
    <property type="match status" value="1"/>
</dbReference>
<comment type="subcellular location">
    <subcellularLocation>
        <location evidence="2">Secreted</location>
    </subcellularLocation>
    <subcellularLocation>
        <location evidence="1">Target cell membrane</location>
        <topology evidence="1">Multi-pass membrane protein</topology>
    </subcellularLocation>
</comment>
<keyword evidence="6" id="KW-0245">EGF-like domain</keyword>
<dbReference type="PROSITE" id="PS50923">
    <property type="entry name" value="SUSHI"/>
    <property type="match status" value="2"/>
</dbReference>
<feature type="disulfide bond" evidence="24">
    <location>
        <begin position="93"/>
        <end position="111"/>
    </location>
</feature>
<evidence type="ECO:0000256" key="22">
    <source>
        <dbReference type="ARBA" id="ARBA00093281"/>
    </source>
</evidence>
<feature type="domain" description="MACPF" evidence="28">
    <location>
        <begin position="126"/>
        <end position="447"/>
    </location>
</feature>
<dbReference type="Gene3D" id="4.10.400.10">
    <property type="entry name" value="Low-density Lipoprotein Receptor"/>
    <property type="match status" value="1"/>
</dbReference>
<keyword evidence="18 25" id="KW-1015">Disulfide bond</keyword>
<keyword evidence="12" id="KW-0677">Repeat</keyword>
<dbReference type="PROSITE" id="PS00279">
    <property type="entry name" value="MACPF_1"/>
    <property type="match status" value="1"/>
</dbReference>
<evidence type="ECO:0000256" key="8">
    <source>
        <dbReference type="ARBA" id="ARBA00022588"/>
    </source>
</evidence>
<comment type="subunit">
    <text evidence="23">Monomer or dimer; as a C5b-7 complex it can also form multimeric rosettes. Component of the membrane attack complex (MAC), composed of complement C5b, C6, C7, C8A, C8B, C8G and multiple copies of the pore-forming subunit C9.</text>
</comment>
<keyword evidence="19" id="KW-0325">Glycoprotein</keyword>
<evidence type="ECO:0000313" key="29">
    <source>
        <dbReference type="Proteomes" id="UP000515152"/>
    </source>
</evidence>
<keyword evidence="17" id="KW-0472">Membrane</keyword>
<dbReference type="RefSeq" id="XP_012697593.2">
    <property type="nucleotide sequence ID" value="XM_012842139.3"/>
</dbReference>
<keyword evidence="15" id="KW-0180">Complement pathway</keyword>
<dbReference type="SMART" id="SM00192">
    <property type="entry name" value="LDLa"/>
    <property type="match status" value="1"/>
</dbReference>
<dbReference type="InterPro" id="IPR036055">
    <property type="entry name" value="LDL_receptor-like_sf"/>
</dbReference>
<dbReference type="PROSITE" id="PS51412">
    <property type="entry name" value="MACPF_2"/>
    <property type="match status" value="1"/>
</dbReference>
<dbReference type="InterPro" id="IPR000884">
    <property type="entry name" value="TSP1_rpt"/>
</dbReference>
<dbReference type="InterPro" id="IPR048831">
    <property type="entry name" value="C8A_B_C6_EGF-like"/>
</dbReference>
<protein>
    <recommendedName>
        <fullName evidence="21">Complement component C7</fullName>
    </recommendedName>
</protein>
<evidence type="ECO:0000259" key="27">
    <source>
        <dbReference type="PROSITE" id="PS50923"/>
    </source>
</evidence>
<evidence type="ECO:0000256" key="7">
    <source>
        <dbReference type="ARBA" id="ARBA00022537"/>
    </source>
</evidence>
<keyword evidence="10" id="KW-0812">Transmembrane</keyword>
<dbReference type="SUPFAM" id="SSF57535">
    <property type="entry name" value="Complement control module/SCR domain"/>
    <property type="match status" value="2"/>
</dbReference>
<dbReference type="PANTHER" id="PTHR45742">
    <property type="entry name" value="COMPLEMENT COMPONENT C6"/>
    <property type="match status" value="1"/>
</dbReference>
<dbReference type="PANTHER" id="PTHR45742:SF2">
    <property type="entry name" value="COMPLEMENT COMPONENT C7"/>
    <property type="match status" value="1"/>
</dbReference>
<dbReference type="PROSITE" id="PS50068">
    <property type="entry name" value="LDLRA_2"/>
    <property type="match status" value="1"/>
</dbReference>
<evidence type="ECO:0000256" key="14">
    <source>
        <dbReference type="ARBA" id="ARBA00022859"/>
    </source>
</evidence>
<dbReference type="GO" id="GO:0006958">
    <property type="term" value="P:complement activation, classical pathway"/>
    <property type="evidence" value="ECO:0007669"/>
    <property type="project" value="UniProtKB-KW"/>
</dbReference>
<keyword evidence="5" id="KW-0964">Secreted</keyword>
<gene>
    <name evidence="30" type="primary">LOC105913112</name>
</gene>
<evidence type="ECO:0000256" key="15">
    <source>
        <dbReference type="ARBA" id="ARBA00022875"/>
    </source>
</evidence>
<dbReference type="FunFam" id="2.20.100.10:FF:000001">
    <property type="entry name" value="semaphorin-5A isoform X1"/>
    <property type="match status" value="1"/>
</dbReference>
<dbReference type="SUPFAM" id="SSF82895">
    <property type="entry name" value="TSP-1 type 1 repeat"/>
    <property type="match status" value="2"/>
</dbReference>
<dbReference type="Gene3D" id="2.20.100.10">
    <property type="entry name" value="Thrombospondin type-1 (TSP1) repeat"/>
    <property type="match status" value="2"/>
</dbReference>
<evidence type="ECO:0000256" key="3">
    <source>
        <dbReference type="ARBA" id="ARBA00009214"/>
    </source>
</evidence>
<keyword evidence="13" id="KW-0204">Cytolysis</keyword>
<dbReference type="PRINTS" id="PR00764">
    <property type="entry name" value="COMPLEMENTC9"/>
</dbReference>
<dbReference type="Pfam" id="PF21330">
    <property type="entry name" value="Kazal_C7"/>
    <property type="match status" value="1"/>
</dbReference>
<evidence type="ECO:0000256" key="23">
    <source>
        <dbReference type="ARBA" id="ARBA00093478"/>
    </source>
</evidence>
<evidence type="ECO:0000256" key="18">
    <source>
        <dbReference type="ARBA" id="ARBA00023157"/>
    </source>
</evidence>
<dbReference type="Pfam" id="PF00090">
    <property type="entry name" value="TSP_1"/>
    <property type="match status" value="2"/>
</dbReference>
<name>A0A6P3WFX6_CLUHA</name>
<accession>A0A6P3WFX6</accession>
<keyword evidence="11 26" id="KW-0732">Signal</keyword>
<comment type="function">
    <text evidence="22">Component of the membrane attack complex (MAC), a multiprotein complex activated by the complement cascade, which inserts into a target cell membrane and forms a pore, leading to target cell membrane rupture and cell lysis. The MAC is initiated by proteolytic cleavage of C5 into complement C5b in response to the classical, alternative, lectin and GZMK complement pathways. The complement pathways consist in a cascade of proteins that leads to phagocytosis and breakdown of pathogens and signaling that strengthens the adaptive immune system. C7 serves as a membrane anchor. During MAC assembly, associates with C5b and C6 to form the C5b-7 complex, a key lipophilic precursor of the MAC complex, which associates with the outer leaflet and reduces the energy for membrane bending.</text>
</comment>